<dbReference type="HOGENOM" id="CLU_200457_0_0_5"/>
<name>Q98PA6_RHILO</name>
<keyword evidence="1" id="KW-0614">Plasmid</keyword>
<organism evidence="1 2">
    <name type="scientific">Mesorhizobium japonicum (strain LMG 29417 / CECT 9101 / MAFF 303099)</name>
    <name type="common">Mesorhizobium loti (strain MAFF 303099)</name>
    <dbReference type="NCBI Taxonomy" id="266835"/>
    <lineage>
        <taxon>Bacteria</taxon>
        <taxon>Pseudomonadati</taxon>
        <taxon>Pseudomonadota</taxon>
        <taxon>Alphaproteobacteria</taxon>
        <taxon>Hyphomicrobiales</taxon>
        <taxon>Phyllobacteriaceae</taxon>
        <taxon>Mesorhizobium</taxon>
    </lineage>
</organism>
<reference evidence="1 2" key="1">
    <citation type="journal article" date="2000" name="DNA Res.">
        <title>Complete genome structure of the nitrogen-fixing symbiotic bacterium Mesorhizobium loti.</title>
        <authorList>
            <person name="Kaneko T."/>
            <person name="Nakamura Y."/>
            <person name="Sato S."/>
            <person name="Asamizu E."/>
            <person name="Kato T."/>
            <person name="Sasamoto S."/>
            <person name="Watanabe A."/>
            <person name="Idesawa K."/>
            <person name="Ishikawa A."/>
            <person name="Kawashima K."/>
            <person name="Kimura T."/>
            <person name="Kishida Y."/>
            <person name="Kiyokawa C."/>
            <person name="Kohara M."/>
            <person name="Matsumoto M."/>
            <person name="Matsuno A."/>
            <person name="Mochizuki Y."/>
            <person name="Nakayama S."/>
            <person name="Nakazaki N."/>
            <person name="Shimpo S."/>
            <person name="Sugimoto M."/>
            <person name="Takeuchi C."/>
            <person name="Yamada M."/>
            <person name="Tabata S."/>
        </authorList>
    </citation>
    <scope>NUCLEOTIDE SEQUENCE [LARGE SCALE GENOMIC DNA]</scope>
    <source>
        <strain evidence="2">LMG 29417 / CECT 9101 / MAFF 303099</strain>
        <plasmid evidence="1 2">pMLb</plasmid>
    </source>
</reference>
<dbReference type="EMBL" id="AP003017">
    <property type="protein sequence ID" value="BAB54749.1"/>
    <property type="molecule type" value="Genomic_DNA"/>
</dbReference>
<protein>
    <submittedName>
        <fullName evidence="1">Msl9543 protein</fullName>
    </submittedName>
</protein>
<proteinExistence type="predicted"/>
<dbReference type="KEGG" id="mlo:msl9543"/>
<dbReference type="Proteomes" id="UP000000552">
    <property type="component" value="Plasmid pMLb"/>
</dbReference>
<evidence type="ECO:0000313" key="1">
    <source>
        <dbReference type="EMBL" id="BAB54749.1"/>
    </source>
</evidence>
<dbReference type="AlphaFoldDB" id="Q98PA6"/>
<geneLocation type="plasmid" evidence="1 2">
    <name>pMLb</name>
</geneLocation>
<sequence length="59" mass="6285">MEGWLQPVDFEAAGFVTRIARLFAGLAETNSCGSTFNALARISTVSSVALRRPASTLLI</sequence>
<evidence type="ECO:0000313" key="2">
    <source>
        <dbReference type="Proteomes" id="UP000000552"/>
    </source>
</evidence>
<gene>
    <name evidence="1" type="ordered locus">msl9543</name>
</gene>
<accession>Q98PA6</accession>